<dbReference type="PANTHER" id="PTHR33885">
    <property type="entry name" value="PHAGE SHOCK PROTEIN C"/>
    <property type="match status" value="1"/>
</dbReference>
<evidence type="ECO:0000259" key="9">
    <source>
        <dbReference type="Pfam" id="PF22744"/>
    </source>
</evidence>
<evidence type="ECO:0000259" key="8">
    <source>
        <dbReference type="Pfam" id="PF22571"/>
    </source>
</evidence>
<dbReference type="PANTHER" id="PTHR33885:SF3">
    <property type="entry name" value="PHAGE SHOCK PROTEIN C"/>
    <property type="match status" value="1"/>
</dbReference>
<keyword evidence="4 6" id="KW-1133">Transmembrane helix</keyword>
<keyword evidence="2" id="KW-1003">Cell membrane</keyword>
<feature type="domain" description="PspC-related ToastRack" evidence="9">
    <location>
        <begin position="410"/>
        <end position="540"/>
    </location>
</feature>
<name>A0ABU2Y3D9_9FLAO</name>
<evidence type="ECO:0000313" key="11">
    <source>
        <dbReference type="Proteomes" id="UP001252186"/>
    </source>
</evidence>
<dbReference type="InterPro" id="IPR052027">
    <property type="entry name" value="PspC"/>
</dbReference>
<sequence length="585" mass="66257">MNKTININLGGLFFHIDETAYQKLNRYLNSIRKSLSDDPQGRDEIIKDIESRISELLSERIVDERQVVSDTDIDEIVTIMGQPEDYNVDEEIFSEDTSYSRKRRPSKKLYRDGDDKFLGGVASGTGHFLGIEPIWSRIIWLVIAFGTGIGFLAYILLWILLPEARSTAEKLEMEGESVNIDNIEKKIREEFEHVSKHVKKGANDISEKISSADYKKYKGKAKSGLQEFLDTLGNVLITLLKVFAKFIGALIIFIAAITLISLVIAIFSWGSFEALGMHEEFFDFSPQFLSTALPYWLIVLFVFMAVSIPFVVLFMLGLKILSNNSKSFGKVTGLTLLALWIIAVLGLIFSGIDISSRYSQSGISTTKHDLAIVQTDTLKVSMHKFDSDYSYNNNYNSYYGRNNSYKVVTENDTKKLYSSDVDVDIRKSETDAAYVKIRKSARGRTYDVAKSNAEKIEYQFRLDGSSLQLDNFFLNNFPNGFFDQGIDVIIYLPEGFTVYLDTSTRNYLDDVSNVQNIYDRSMTKHHYIMSESELDCLDCNGDERKSGNYNGNVNLKVDENSVNLEINSDGEKVEMKLDSSGVTID</sequence>
<evidence type="ECO:0000256" key="5">
    <source>
        <dbReference type="ARBA" id="ARBA00023136"/>
    </source>
</evidence>
<dbReference type="Pfam" id="PF22571">
    <property type="entry name" value="LiaI-LiaF-TM_PspC"/>
    <property type="match status" value="1"/>
</dbReference>
<keyword evidence="3 6" id="KW-0812">Transmembrane</keyword>
<feature type="transmembrane region" description="Helical" evidence="6">
    <location>
        <begin position="246"/>
        <end position="272"/>
    </location>
</feature>
<organism evidence="10 11">
    <name type="scientific">Urechidicola vernalis</name>
    <dbReference type="NCBI Taxonomy" id="3075600"/>
    <lineage>
        <taxon>Bacteria</taxon>
        <taxon>Pseudomonadati</taxon>
        <taxon>Bacteroidota</taxon>
        <taxon>Flavobacteriia</taxon>
        <taxon>Flavobacteriales</taxon>
        <taxon>Flavobacteriaceae</taxon>
        <taxon>Urechidicola</taxon>
    </lineage>
</organism>
<proteinExistence type="predicted"/>
<evidence type="ECO:0000256" key="3">
    <source>
        <dbReference type="ARBA" id="ARBA00022692"/>
    </source>
</evidence>
<feature type="domain" description="PspC-related transmembrane region" evidence="8">
    <location>
        <begin position="214"/>
        <end position="358"/>
    </location>
</feature>
<evidence type="ECO:0000259" key="7">
    <source>
        <dbReference type="Pfam" id="PF04024"/>
    </source>
</evidence>
<dbReference type="InterPro" id="IPR007168">
    <property type="entry name" value="Phageshock_PspC_N"/>
</dbReference>
<dbReference type="EMBL" id="JAVRHV010000002">
    <property type="protein sequence ID" value="MDT0552728.1"/>
    <property type="molecule type" value="Genomic_DNA"/>
</dbReference>
<comment type="subcellular location">
    <subcellularLocation>
        <location evidence="1">Cell membrane</location>
        <topology evidence="1">Single-pass membrane protein</topology>
    </subcellularLocation>
</comment>
<gene>
    <name evidence="10" type="ORF">RM519_05670</name>
</gene>
<keyword evidence="5 6" id="KW-0472">Membrane</keyword>
<protein>
    <submittedName>
        <fullName evidence="10">PspC domain-containing protein</fullName>
    </submittedName>
</protein>
<dbReference type="RefSeq" id="WP_311592660.1">
    <property type="nucleotide sequence ID" value="NZ_JAVRHV010000002.1"/>
</dbReference>
<evidence type="ECO:0000256" key="4">
    <source>
        <dbReference type="ARBA" id="ARBA00022989"/>
    </source>
</evidence>
<evidence type="ECO:0000256" key="2">
    <source>
        <dbReference type="ARBA" id="ARBA00022475"/>
    </source>
</evidence>
<keyword evidence="11" id="KW-1185">Reference proteome</keyword>
<evidence type="ECO:0000256" key="1">
    <source>
        <dbReference type="ARBA" id="ARBA00004162"/>
    </source>
</evidence>
<feature type="transmembrane region" description="Helical" evidence="6">
    <location>
        <begin position="138"/>
        <end position="161"/>
    </location>
</feature>
<feature type="transmembrane region" description="Helical" evidence="6">
    <location>
        <begin position="328"/>
        <end position="352"/>
    </location>
</feature>
<evidence type="ECO:0000256" key="6">
    <source>
        <dbReference type="SAM" id="Phobius"/>
    </source>
</evidence>
<evidence type="ECO:0000313" key="10">
    <source>
        <dbReference type="EMBL" id="MDT0552728.1"/>
    </source>
</evidence>
<dbReference type="Pfam" id="PF04024">
    <property type="entry name" value="PspC"/>
    <property type="match status" value="1"/>
</dbReference>
<feature type="transmembrane region" description="Helical" evidence="6">
    <location>
        <begin position="292"/>
        <end position="316"/>
    </location>
</feature>
<reference evidence="10 11" key="1">
    <citation type="submission" date="2023-09" db="EMBL/GenBank/DDBJ databases">
        <authorList>
            <person name="Rey-Velasco X."/>
        </authorList>
    </citation>
    <scope>NUCLEOTIDE SEQUENCE [LARGE SCALE GENOMIC DNA]</scope>
    <source>
        <strain evidence="10 11">P050</strain>
    </source>
</reference>
<feature type="domain" description="Phage shock protein PspC N-terminal" evidence="7">
    <location>
        <begin position="107"/>
        <end position="164"/>
    </location>
</feature>
<comment type="caution">
    <text evidence="10">The sequence shown here is derived from an EMBL/GenBank/DDBJ whole genome shotgun (WGS) entry which is preliminary data.</text>
</comment>
<dbReference type="InterPro" id="IPR054321">
    <property type="entry name" value="PspC-rel_TM"/>
</dbReference>
<dbReference type="Pfam" id="PF22744">
    <property type="entry name" value="Toast-rack_PspC-Cterm"/>
    <property type="match status" value="1"/>
</dbReference>
<accession>A0ABU2Y3D9</accession>
<dbReference type="Proteomes" id="UP001252186">
    <property type="component" value="Unassembled WGS sequence"/>
</dbReference>
<dbReference type="InterPro" id="IPR054319">
    <property type="entry name" value="PspC-rel_ToastRack"/>
</dbReference>